<accession>A0ABD1GMZ7</accession>
<name>A0ABD1GMZ7_SALDI</name>
<reference evidence="1 2" key="1">
    <citation type="submission" date="2024-06" db="EMBL/GenBank/DDBJ databases">
        <title>A chromosome level genome sequence of Diviner's sage (Salvia divinorum).</title>
        <authorList>
            <person name="Ford S.A."/>
            <person name="Ro D.-K."/>
            <person name="Ness R.W."/>
            <person name="Phillips M.A."/>
        </authorList>
    </citation>
    <scope>NUCLEOTIDE SEQUENCE [LARGE SCALE GENOMIC DNA]</scope>
    <source>
        <strain evidence="1">SAF-2024a</strain>
        <tissue evidence="1">Leaf</tissue>
    </source>
</reference>
<dbReference type="Proteomes" id="UP001567538">
    <property type="component" value="Unassembled WGS sequence"/>
</dbReference>
<evidence type="ECO:0000313" key="1">
    <source>
        <dbReference type="EMBL" id="KAL1545491.1"/>
    </source>
</evidence>
<dbReference type="AlphaFoldDB" id="A0ABD1GMZ7"/>
<protein>
    <submittedName>
        <fullName evidence="1">Uncharacterized protein</fullName>
    </submittedName>
</protein>
<gene>
    <name evidence="1" type="ORF">AAHA92_22213</name>
</gene>
<proteinExistence type="predicted"/>
<sequence length="94" mass="9829">MAPVSRPKPSPSAVPRLAVGTSPLGAAKRKSLHLHLNFLGILLVLVLLKLNGAAPKFCLPVAVYPLGKGCWSAACITSFSEALVLLWERGGAGR</sequence>
<dbReference type="EMBL" id="JBEAFC010000008">
    <property type="protein sequence ID" value="KAL1545491.1"/>
    <property type="molecule type" value="Genomic_DNA"/>
</dbReference>
<comment type="caution">
    <text evidence="1">The sequence shown here is derived from an EMBL/GenBank/DDBJ whole genome shotgun (WGS) entry which is preliminary data.</text>
</comment>
<keyword evidence="2" id="KW-1185">Reference proteome</keyword>
<organism evidence="1 2">
    <name type="scientific">Salvia divinorum</name>
    <name type="common">Maria pastora</name>
    <name type="synonym">Diviner's sage</name>
    <dbReference type="NCBI Taxonomy" id="28513"/>
    <lineage>
        <taxon>Eukaryota</taxon>
        <taxon>Viridiplantae</taxon>
        <taxon>Streptophyta</taxon>
        <taxon>Embryophyta</taxon>
        <taxon>Tracheophyta</taxon>
        <taxon>Spermatophyta</taxon>
        <taxon>Magnoliopsida</taxon>
        <taxon>eudicotyledons</taxon>
        <taxon>Gunneridae</taxon>
        <taxon>Pentapetalae</taxon>
        <taxon>asterids</taxon>
        <taxon>lamiids</taxon>
        <taxon>Lamiales</taxon>
        <taxon>Lamiaceae</taxon>
        <taxon>Nepetoideae</taxon>
        <taxon>Mentheae</taxon>
        <taxon>Salviinae</taxon>
        <taxon>Salvia</taxon>
        <taxon>Salvia subgen. Calosphace</taxon>
    </lineage>
</organism>
<evidence type="ECO:0000313" key="2">
    <source>
        <dbReference type="Proteomes" id="UP001567538"/>
    </source>
</evidence>